<accession>A0A8H5X5Y7</accession>
<gene>
    <name evidence="3" type="ORF">FCIRC_3899</name>
</gene>
<dbReference type="AlphaFoldDB" id="A0A8H5X5Y7"/>
<organism evidence="3 4">
    <name type="scientific">Fusarium circinatum</name>
    <name type="common">Pitch canker fungus</name>
    <name type="synonym">Gibberella circinata</name>
    <dbReference type="NCBI Taxonomy" id="48490"/>
    <lineage>
        <taxon>Eukaryota</taxon>
        <taxon>Fungi</taxon>
        <taxon>Dikarya</taxon>
        <taxon>Ascomycota</taxon>
        <taxon>Pezizomycotina</taxon>
        <taxon>Sordariomycetes</taxon>
        <taxon>Hypocreomycetidae</taxon>
        <taxon>Hypocreales</taxon>
        <taxon>Nectriaceae</taxon>
        <taxon>Fusarium</taxon>
        <taxon>Fusarium fujikuroi species complex</taxon>
    </lineage>
</organism>
<sequence length="259" mass="28902">MLRQKPKTPPPRRETGILENLRLLTCFSSIPGSGKTVLCGLVIETVLEQSDHLTAVCFAFCDYRNLDSCHPEDIRAALAVQLGLQGEEAFDLLEKSFDIPTASFPPNQDQTTLWSSLDARLKFARKVSRRKVLKSIERTNPDLYKDILHSWHPFYKFAAYASLGRQRSTTSYPIHLKVIEEDPALGLLKRLSDIHKTGNFRAWAHAVPSGGHTELSTMHQLSNGPLQIAGLLRSPKLCQFLIDSGVDVNVVRACIRLAG</sequence>
<comment type="caution">
    <text evidence="3">The sequence shown here is derived from an EMBL/GenBank/DDBJ whole genome shotgun (WGS) entry which is preliminary data.</text>
</comment>
<evidence type="ECO:0000313" key="3">
    <source>
        <dbReference type="EMBL" id="KAF5684556.1"/>
    </source>
</evidence>
<reference evidence="3 4" key="2">
    <citation type="submission" date="2020-05" db="EMBL/GenBank/DDBJ databases">
        <title>Identification and distribution of gene clusters putatively required for synthesis of sphingolipid metabolism inhibitors in phylogenetically diverse species of the filamentous fungus Fusarium.</title>
        <authorList>
            <person name="Kim H.-S."/>
            <person name="Busman M."/>
            <person name="Brown D.W."/>
            <person name="Divon H."/>
            <person name="Uhlig S."/>
            <person name="Proctor R.H."/>
        </authorList>
    </citation>
    <scope>NUCLEOTIDE SEQUENCE [LARGE SCALE GENOMIC DNA]</scope>
    <source>
        <strain evidence="3 4">NRRL 25331</strain>
    </source>
</reference>
<evidence type="ECO:0000256" key="1">
    <source>
        <dbReference type="ARBA" id="ARBA00022737"/>
    </source>
</evidence>
<proteinExistence type="predicted"/>
<dbReference type="InterPro" id="IPR056884">
    <property type="entry name" value="NPHP3-like_N"/>
</dbReference>
<feature type="domain" description="Nephrocystin 3-like N-terminal" evidence="2">
    <location>
        <begin position="26"/>
        <end position="127"/>
    </location>
</feature>
<dbReference type="EMBL" id="JAAQPE010000126">
    <property type="protein sequence ID" value="KAF5684556.1"/>
    <property type="molecule type" value="Genomic_DNA"/>
</dbReference>
<evidence type="ECO:0000313" key="4">
    <source>
        <dbReference type="Proteomes" id="UP000572754"/>
    </source>
</evidence>
<dbReference type="Proteomes" id="UP000572754">
    <property type="component" value="Unassembled WGS sequence"/>
</dbReference>
<dbReference type="Pfam" id="PF24883">
    <property type="entry name" value="NPHP3_N"/>
    <property type="match status" value="1"/>
</dbReference>
<keyword evidence="1" id="KW-0677">Repeat</keyword>
<evidence type="ECO:0000259" key="2">
    <source>
        <dbReference type="Pfam" id="PF24883"/>
    </source>
</evidence>
<name>A0A8H5X5Y7_FUSCI</name>
<keyword evidence="4" id="KW-1185">Reference proteome</keyword>
<protein>
    <recommendedName>
        <fullName evidence="2">Nephrocystin 3-like N-terminal domain-containing protein</fullName>
    </recommendedName>
</protein>
<reference evidence="4" key="1">
    <citation type="journal article" date="2020" name="BMC Genomics">
        <title>Correction to: Identification and distribution of gene clusters required for synthesis of sphingolipid metabolism inhibitors in diverse species of the filamentous fungus Fusarium.</title>
        <authorList>
            <person name="Kim H.S."/>
            <person name="Lohmar J.M."/>
            <person name="Busman M."/>
            <person name="Brown D.W."/>
            <person name="Naumann T.A."/>
            <person name="Divon H.H."/>
            <person name="Lysoe E."/>
            <person name="Uhlig S."/>
            <person name="Proctor R.H."/>
        </authorList>
    </citation>
    <scope>NUCLEOTIDE SEQUENCE [LARGE SCALE GENOMIC DNA]</scope>
    <source>
        <strain evidence="4">NRRL 25331</strain>
    </source>
</reference>